<evidence type="ECO:0000259" key="6">
    <source>
        <dbReference type="Pfam" id="PF00155"/>
    </source>
</evidence>
<dbReference type="AlphaFoldDB" id="F3ZQN4"/>
<evidence type="ECO:0000256" key="1">
    <source>
        <dbReference type="ARBA" id="ARBA00001933"/>
    </source>
</evidence>
<dbReference type="EC" id="4.4.1.13" evidence="2"/>
<dbReference type="NCBIfam" id="TIGR04350">
    <property type="entry name" value="C_S_lyase_PatB"/>
    <property type="match status" value="1"/>
</dbReference>
<dbReference type="GO" id="GO:0047804">
    <property type="term" value="F:cysteine-S-conjugate beta-lyase activity"/>
    <property type="evidence" value="ECO:0007669"/>
    <property type="project" value="UniProtKB-EC"/>
</dbReference>
<protein>
    <recommendedName>
        <fullName evidence="2">cysteine-S-conjugate beta-lyase</fullName>
        <ecNumber evidence="2">4.4.1.13</ecNumber>
    </recommendedName>
</protein>
<dbReference type="HOGENOM" id="CLU_017584_15_0_10"/>
<reference evidence="7 8" key="1">
    <citation type="journal article" date="2011" name="Stand. Genomic Sci.">
        <title>Non-contiguous finished genome sequence of Bacteroides coprosuis type strain (PC139).</title>
        <authorList>
            <person name="Land M."/>
            <person name="Held B."/>
            <person name="Gronow S."/>
            <person name="Abt B."/>
            <person name="Lucas S."/>
            <person name="Del Rio T.G."/>
            <person name="Nolan M."/>
            <person name="Tice H."/>
            <person name="Cheng J.F."/>
            <person name="Pitluck S."/>
            <person name="Liolios K."/>
            <person name="Pagani I."/>
            <person name="Ivanova N."/>
            <person name="Mavromatis K."/>
            <person name="Mikhailova N."/>
            <person name="Pati A."/>
            <person name="Tapia R."/>
            <person name="Han C."/>
            <person name="Goodwin L."/>
            <person name="Chen A."/>
            <person name="Palaniappan K."/>
            <person name="Hauser L."/>
            <person name="Brambilla E.M."/>
            <person name="Rohde M."/>
            <person name="Goker M."/>
            <person name="Detter J.C."/>
            <person name="Woyke T."/>
            <person name="Bristow J."/>
            <person name="Eisen J.A."/>
            <person name="Markowitz V."/>
            <person name="Hugenholtz P."/>
            <person name="Kyrpides N.C."/>
            <person name="Klenk H.P."/>
            <person name="Lapidus A."/>
        </authorList>
    </citation>
    <scope>NUCLEOTIDE SEQUENCE [LARGE SCALE GENOMIC DNA]</scope>
    <source>
        <strain evidence="7 8">DSM 18011</strain>
    </source>
</reference>
<dbReference type="InterPro" id="IPR015424">
    <property type="entry name" value="PyrdxlP-dep_Trfase"/>
</dbReference>
<evidence type="ECO:0000313" key="7">
    <source>
        <dbReference type="EMBL" id="EGJ71829.1"/>
    </source>
</evidence>
<dbReference type="Pfam" id="PF00155">
    <property type="entry name" value="Aminotran_1_2"/>
    <property type="match status" value="1"/>
</dbReference>
<keyword evidence="4 7" id="KW-0456">Lyase</keyword>
<accession>F3ZQN4</accession>
<evidence type="ECO:0000256" key="2">
    <source>
        <dbReference type="ARBA" id="ARBA00012224"/>
    </source>
</evidence>
<dbReference type="InterPro" id="IPR051798">
    <property type="entry name" value="Class-II_PLP-Dep_Aminotrans"/>
</dbReference>
<dbReference type="SUPFAM" id="SSF53383">
    <property type="entry name" value="PLP-dependent transferases"/>
    <property type="match status" value="1"/>
</dbReference>
<dbReference type="eggNOG" id="COG1168">
    <property type="taxonomic scope" value="Bacteria"/>
</dbReference>
<dbReference type="PANTHER" id="PTHR43525">
    <property type="entry name" value="PROTEIN MALY"/>
    <property type="match status" value="1"/>
</dbReference>
<dbReference type="PANTHER" id="PTHR43525:SF1">
    <property type="entry name" value="PROTEIN MALY"/>
    <property type="match status" value="1"/>
</dbReference>
<dbReference type="InterPro" id="IPR027619">
    <property type="entry name" value="C-S_lyase_PatB-like"/>
</dbReference>
<proteinExistence type="inferred from homology"/>
<evidence type="ECO:0000256" key="5">
    <source>
        <dbReference type="ARBA" id="ARBA00037974"/>
    </source>
</evidence>
<dbReference type="STRING" id="679937.Bcop_1637"/>
<dbReference type="Gene3D" id="3.90.1150.10">
    <property type="entry name" value="Aspartate Aminotransferase, domain 1"/>
    <property type="match status" value="1"/>
</dbReference>
<sequence>MKINFDEVIDRNNTDSVKYDEPAMEMNNKDFIPMWVADMDFKTPSPILKSIQNMLDKGVLGYTMLPSRWHEAIKRWTKNRYNWIVEDEEIIFTPGIVRGIAFAIQCFSQPEDKILVMSPVYPPFFNVPIANKRKVTYNSLLIDKNHEFQIDFKQFEKDIQGAKLFILCNPHNPGGKVWTKEELQKIAHICKKNDVLIISDEIHADLTLPPHQHHAFATVSTEAEQNSIVFMSPSKAFNMPGLASSYCIIKDKKRREEYQSFVEALDVTSSHMFAYCSLIAAYNECSDWLPQLLEYIQGNINYVSQLLKEKMPRIKMIKPEASYLIFLDCRELGLADNKLDAFFKEEAGLILNPGISFGKGGSGFMRLNVGCPKPILEKAMNQLMKAYQAKF</sequence>
<gene>
    <name evidence="7" type="ORF">Bcop_1637</name>
</gene>
<dbReference type="GO" id="GO:0030170">
    <property type="term" value="F:pyridoxal phosphate binding"/>
    <property type="evidence" value="ECO:0007669"/>
    <property type="project" value="InterPro"/>
</dbReference>
<dbReference type="EMBL" id="CM001167">
    <property type="protein sequence ID" value="EGJ71829.1"/>
    <property type="molecule type" value="Genomic_DNA"/>
</dbReference>
<dbReference type="CDD" id="cd00609">
    <property type="entry name" value="AAT_like"/>
    <property type="match status" value="1"/>
</dbReference>
<dbReference type="InterPro" id="IPR015421">
    <property type="entry name" value="PyrdxlP-dep_Trfase_major"/>
</dbReference>
<comment type="cofactor">
    <cofactor evidence="1">
        <name>pyridoxal 5'-phosphate</name>
        <dbReference type="ChEBI" id="CHEBI:597326"/>
    </cofactor>
</comment>
<keyword evidence="3" id="KW-0663">Pyridoxal phosphate</keyword>
<evidence type="ECO:0000256" key="4">
    <source>
        <dbReference type="ARBA" id="ARBA00023239"/>
    </source>
</evidence>
<feature type="domain" description="Aminotransferase class I/classII large" evidence="6">
    <location>
        <begin position="70"/>
        <end position="381"/>
    </location>
</feature>
<dbReference type="InterPro" id="IPR015422">
    <property type="entry name" value="PyrdxlP-dep_Trfase_small"/>
</dbReference>
<dbReference type="Gene3D" id="3.40.640.10">
    <property type="entry name" value="Type I PLP-dependent aspartate aminotransferase-like (Major domain)"/>
    <property type="match status" value="1"/>
</dbReference>
<keyword evidence="8" id="KW-1185">Reference proteome</keyword>
<dbReference type="Proteomes" id="UP000018439">
    <property type="component" value="Chromosome"/>
</dbReference>
<evidence type="ECO:0000256" key="3">
    <source>
        <dbReference type="ARBA" id="ARBA00022898"/>
    </source>
</evidence>
<comment type="similarity">
    <text evidence="5">Belongs to the class-II pyridoxal-phosphate-dependent aminotransferase family. MalY/PatB cystathionine beta-lyase subfamily.</text>
</comment>
<organism evidence="7 8">
    <name type="scientific">Bacteroides coprosuis DSM 18011</name>
    <dbReference type="NCBI Taxonomy" id="679937"/>
    <lineage>
        <taxon>Bacteria</taxon>
        <taxon>Pseudomonadati</taxon>
        <taxon>Bacteroidota</taxon>
        <taxon>Bacteroidia</taxon>
        <taxon>Bacteroidales</taxon>
        <taxon>Bacteroidaceae</taxon>
        <taxon>Bacteroides</taxon>
    </lineage>
</organism>
<evidence type="ECO:0000313" key="8">
    <source>
        <dbReference type="Proteomes" id="UP000018439"/>
    </source>
</evidence>
<name>F3ZQN4_9BACE</name>
<dbReference type="InterPro" id="IPR004839">
    <property type="entry name" value="Aminotransferase_I/II_large"/>
</dbReference>
<dbReference type="OrthoDB" id="9802872at2"/>